<dbReference type="InterPro" id="IPR036734">
    <property type="entry name" value="Neur_chan_lig-bd_sf"/>
</dbReference>
<dbReference type="GO" id="GO:0005886">
    <property type="term" value="C:plasma membrane"/>
    <property type="evidence" value="ECO:0000318"/>
    <property type="project" value="GO_Central"/>
</dbReference>
<dbReference type="GO" id="GO:0005892">
    <property type="term" value="C:acetylcholine-gated channel complex"/>
    <property type="evidence" value="ECO:0000318"/>
    <property type="project" value="GO_Central"/>
</dbReference>
<evidence type="ECO:0000313" key="1">
    <source>
        <dbReference type="EnsemblMetazoa" id="PPA43432.1"/>
    </source>
</evidence>
<dbReference type="EnsemblMetazoa" id="PPA43432.1">
    <property type="protein sequence ID" value="PPA43432.1"/>
    <property type="gene ID" value="WBGene00281801"/>
</dbReference>
<dbReference type="InterPro" id="IPR006202">
    <property type="entry name" value="Neur_chan_lig-bd"/>
</dbReference>
<accession>A0A2A6BUZ6</accession>
<protein>
    <submittedName>
        <fullName evidence="1">Transmembrane ion channel</fullName>
    </submittedName>
</protein>
<gene>
    <name evidence="1" type="primary">WBGene00281801</name>
</gene>
<dbReference type="GO" id="GO:0043005">
    <property type="term" value="C:neuron projection"/>
    <property type="evidence" value="ECO:0000318"/>
    <property type="project" value="GO_Central"/>
</dbReference>
<dbReference type="AlphaFoldDB" id="A0A2A6BUZ6"/>
<dbReference type="GO" id="GO:0005231">
    <property type="term" value="F:excitatory extracellular ligand-gated monoatomic ion channel activity"/>
    <property type="evidence" value="ECO:0000318"/>
    <property type="project" value="GO_Central"/>
</dbReference>
<dbReference type="GO" id="GO:0034220">
    <property type="term" value="P:monoatomic ion transmembrane transport"/>
    <property type="evidence" value="ECO:0000318"/>
    <property type="project" value="GO_Central"/>
</dbReference>
<accession>A0A8R1UXX2</accession>
<dbReference type="GO" id="GO:0007268">
    <property type="term" value="P:chemical synaptic transmission"/>
    <property type="evidence" value="ECO:0000318"/>
    <property type="project" value="GO_Central"/>
</dbReference>
<reference evidence="1" key="2">
    <citation type="submission" date="2022-06" db="UniProtKB">
        <authorList>
            <consortium name="EnsemblMetazoa"/>
        </authorList>
    </citation>
    <scope>IDENTIFICATION</scope>
    <source>
        <strain evidence="1">PS312</strain>
    </source>
</reference>
<dbReference type="GO" id="GO:0098794">
    <property type="term" value="C:postsynapse"/>
    <property type="evidence" value="ECO:0007669"/>
    <property type="project" value="GOC"/>
</dbReference>
<dbReference type="GO" id="GO:0045202">
    <property type="term" value="C:synapse"/>
    <property type="evidence" value="ECO:0000318"/>
    <property type="project" value="GO_Central"/>
</dbReference>
<sequence length="310" mass="34972">MLKFGPVILVTVAVDSASFTPTQFILQSSSSPETVLLRYFEKDGFRVQGSVHVLKLESVDEHLDQVQTTVSSSYTFIDPHLRWDPSRMLNIEELEVDRAMLWGPRIYRCGSSKTLRFWEADVRRRSILDSKPNDRHDCTIRLCVSGITGLDLPIREDLAVEGNDEWTICSTRSAQEVGMSMEAGGITRFGGATTPKSGQVEIMYTIRRYHIYNGWTLWDLAAVSVLLTTIVHRITGKKILSLLARVVFILVVNNVAAGHFFSRREAVTHLAWSLLYLFLLLLATVAIAVTVAQERKQNNMTEEAKRLAEI</sequence>
<evidence type="ECO:0000313" key="2">
    <source>
        <dbReference type="Proteomes" id="UP000005239"/>
    </source>
</evidence>
<name>A0A2A6BUZ6_PRIPA</name>
<dbReference type="Gene3D" id="2.70.170.10">
    <property type="entry name" value="Neurotransmitter-gated ion-channel ligand-binding domain"/>
    <property type="match status" value="1"/>
</dbReference>
<dbReference type="GO" id="GO:0042391">
    <property type="term" value="P:regulation of membrane potential"/>
    <property type="evidence" value="ECO:0000318"/>
    <property type="project" value="GO_Central"/>
</dbReference>
<keyword evidence="2" id="KW-1185">Reference proteome</keyword>
<dbReference type="Proteomes" id="UP000005239">
    <property type="component" value="Unassembled WGS sequence"/>
</dbReference>
<dbReference type="SUPFAM" id="SSF63712">
    <property type="entry name" value="Nicotinic receptor ligand binding domain-like"/>
    <property type="match status" value="1"/>
</dbReference>
<dbReference type="GO" id="GO:1904315">
    <property type="term" value="F:transmitter-gated monoatomic ion channel activity involved in regulation of postsynaptic membrane potential"/>
    <property type="evidence" value="ECO:0000318"/>
    <property type="project" value="GO_Central"/>
</dbReference>
<dbReference type="Pfam" id="PF02931">
    <property type="entry name" value="Neur_chan_LBD"/>
    <property type="match status" value="1"/>
</dbReference>
<reference evidence="2" key="1">
    <citation type="journal article" date="2008" name="Nat. Genet.">
        <title>The Pristionchus pacificus genome provides a unique perspective on nematode lifestyle and parasitism.</title>
        <authorList>
            <person name="Dieterich C."/>
            <person name="Clifton S.W."/>
            <person name="Schuster L.N."/>
            <person name="Chinwalla A."/>
            <person name="Delehaunty K."/>
            <person name="Dinkelacker I."/>
            <person name="Fulton L."/>
            <person name="Fulton R."/>
            <person name="Godfrey J."/>
            <person name="Minx P."/>
            <person name="Mitreva M."/>
            <person name="Roeseler W."/>
            <person name="Tian H."/>
            <person name="Witte H."/>
            <person name="Yang S.P."/>
            <person name="Wilson R.K."/>
            <person name="Sommer R.J."/>
        </authorList>
    </citation>
    <scope>NUCLEOTIDE SEQUENCE [LARGE SCALE GENOMIC DNA]</scope>
    <source>
        <strain evidence="2">PS312</strain>
    </source>
</reference>
<organism evidence="1 2">
    <name type="scientific">Pristionchus pacificus</name>
    <name type="common">Parasitic nematode worm</name>
    <dbReference type="NCBI Taxonomy" id="54126"/>
    <lineage>
        <taxon>Eukaryota</taxon>
        <taxon>Metazoa</taxon>
        <taxon>Ecdysozoa</taxon>
        <taxon>Nematoda</taxon>
        <taxon>Chromadorea</taxon>
        <taxon>Rhabditida</taxon>
        <taxon>Rhabditina</taxon>
        <taxon>Diplogasteromorpha</taxon>
        <taxon>Diplogasteroidea</taxon>
        <taxon>Neodiplogasteridae</taxon>
        <taxon>Pristionchus</taxon>
    </lineage>
</organism>
<proteinExistence type="predicted"/>